<feature type="binding site" evidence="18">
    <location>
        <position position="348"/>
    </location>
    <ligand>
        <name>UDP-N-acetyl-alpha-D-glucosamine</name>
        <dbReference type="ChEBI" id="CHEBI:57705"/>
    </ligand>
</feature>
<feature type="binding site" evidence="18">
    <location>
        <position position="405"/>
    </location>
    <ligand>
        <name>acetyl-CoA</name>
        <dbReference type="ChEBI" id="CHEBI:57288"/>
    </ligand>
</feature>
<evidence type="ECO:0000313" key="21">
    <source>
        <dbReference type="Proteomes" id="UP000555411"/>
    </source>
</evidence>
<dbReference type="NCBIfam" id="NF010933">
    <property type="entry name" value="PRK14353.1"/>
    <property type="match status" value="1"/>
</dbReference>
<comment type="catalytic activity">
    <reaction evidence="16 18">
        <text>N-acetyl-alpha-D-glucosamine 1-phosphate + UTP + H(+) = UDP-N-acetyl-alpha-D-glucosamine + diphosphate</text>
        <dbReference type="Rhea" id="RHEA:13509"/>
        <dbReference type="ChEBI" id="CHEBI:15378"/>
        <dbReference type="ChEBI" id="CHEBI:33019"/>
        <dbReference type="ChEBI" id="CHEBI:46398"/>
        <dbReference type="ChEBI" id="CHEBI:57705"/>
        <dbReference type="ChEBI" id="CHEBI:57776"/>
        <dbReference type="EC" id="2.7.7.23"/>
    </reaction>
</comment>
<accession>A0A842IAZ7</accession>
<gene>
    <name evidence="18 20" type="primary">glmU</name>
    <name evidence="20" type="ORF">H7F16_14700</name>
</gene>
<feature type="binding site" evidence="18">
    <location>
        <position position="422"/>
    </location>
    <ligand>
        <name>acetyl-CoA</name>
        <dbReference type="ChEBI" id="CHEBI:57288"/>
    </ligand>
</feature>
<comment type="subunit">
    <text evidence="18">Homotrimer.</text>
</comment>
<dbReference type="UniPathway" id="UPA00113">
    <property type="reaction ID" value="UER00532"/>
</dbReference>
<dbReference type="InterPro" id="IPR025877">
    <property type="entry name" value="MobA-like_NTP_Trfase"/>
</dbReference>
<comment type="pathway">
    <text evidence="18">Bacterial outer membrane biogenesis; LPS lipid A biosynthesis.</text>
</comment>
<evidence type="ECO:0000256" key="18">
    <source>
        <dbReference type="HAMAP-Rule" id="MF_01631"/>
    </source>
</evidence>
<dbReference type="UniPathway" id="UPA00973"/>
<dbReference type="HAMAP" id="MF_01631">
    <property type="entry name" value="GlmU"/>
    <property type="match status" value="1"/>
</dbReference>
<dbReference type="GO" id="GO:0009245">
    <property type="term" value="P:lipid A biosynthetic process"/>
    <property type="evidence" value="ECO:0007669"/>
    <property type="project" value="UniProtKB-UniRule"/>
</dbReference>
<dbReference type="AlphaFoldDB" id="A0A842IAZ7"/>
<protein>
    <recommendedName>
        <fullName evidence="18">Bifunctional protein GlmU</fullName>
    </recommendedName>
    <domain>
        <recommendedName>
            <fullName evidence="18">UDP-N-acetylglucosamine pyrophosphorylase</fullName>
            <ecNumber evidence="18">2.7.7.23</ecNumber>
        </recommendedName>
        <alternativeName>
            <fullName evidence="18">N-acetylglucosamine-1-phosphate uridyltransferase</fullName>
        </alternativeName>
    </domain>
    <domain>
        <recommendedName>
            <fullName evidence="18">Glucosamine-1-phosphate N-acetyltransferase</fullName>
            <ecNumber evidence="18">2.3.1.157</ecNumber>
        </recommendedName>
    </domain>
</protein>
<dbReference type="Proteomes" id="UP000555411">
    <property type="component" value="Unassembled WGS sequence"/>
</dbReference>
<feature type="binding site" evidence="18">
    <location>
        <position position="315"/>
    </location>
    <ligand>
        <name>UDP-N-acetyl-alpha-D-glucosamine</name>
        <dbReference type="ChEBI" id="CHEBI:57705"/>
    </ligand>
</feature>
<feature type="region of interest" description="Linker" evidence="18">
    <location>
        <begin position="229"/>
        <end position="249"/>
    </location>
</feature>
<evidence type="ECO:0000256" key="15">
    <source>
        <dbReference type="ARBA" id="ARBA00048247"/>
    </source>
</evidence>
<dbReference type="EC" id="2.7.7.23" evidence="18"/>
<feature type="binding site" evidence="18">
    <location>
        <position position="154"/>
    </location>
    <ligand>
        <name>UDP-N-acetyl-alpha-D-glucosamine</name>
        <dbReference type="ChEBI" id="CHEBI:57705"/>
    </ligand>
</feature>
<dbReference type="GO" id="GO:0000287">
    <property type="term" value="F:magnesium ion binding"/>
    <property type="evidence" value="ECO:0007669"/>
    <property type="project" value="UniProtKB-UniRule"/>
</dbReference>
<organism evidence="20 21">
    <name type="scientific">Paragemmobacter straminiformis</name>
    <dbReference type="NCBI Taxonomy" id="2045119"/>
    <lineage>
        <taxon>Bacteria</taxon>
        <taxon>Pseudomonadati</taxon>
        <taxon>Pseudomonadota</taxon>
        <taxon>Alphaproteobacteria</taxon>
        <taxon>Rhodobacterales</taxon>
        <taxon>Paracoccaceae</taxon>
        <taxon>Paragemmobacter</taxon>
    </lineage>
</organism>
<evidence type="ECO:0000256" key="5">
    <source>
        <dbReference type="ARBA" id="ARBA00022679"/>
    </source>
</evidence>
<dbReference type="RefSeq" id="WP_185798376.1">
    <property type="nucleotide sequence ID" value="NZ_JACLQD010000004.1"/>
</dbReference>
<feature type="binding site" evidence="18">
    <location>
        <position position="359"/>
    </location>
    <ligand>
        <name>UDP-N-acetyl-alpha-D-glucosamine</name>
        <dbReference type="ChEBI" id="CHEBI:57705"/>
    </ligand>
</feature>
<keyword evidence="7 18" id="KW-0479">Metal-binding</keyword>
<keyword evidence="11 18" id="KW-0573">Peptidoglycan synthesis</keyword>
<proteinExistence type="inferred from homology"/>
<dbReference type="GO" id="GO:0000902">
    <property type="term" value="P:cell morphogenesis"/>
    <property type="evidence" value="ECO:0007669"/>
    <property type="project" value="UniProtKB-UniRule"/>
</dbReference>
<comment type="subcellular location">
    <subcellularLocation>
        <location evidence="1 18">Cytoplasm</location>
    </subcellularLocation>
</comment>
<dbReference type="SUPFAM" id="SSF53448">
    <property type="entry name" value="Nucleotide-diphospho-sugar transferases"/>
    <property type="match status" value="1"/>
</dbReference>
<comment type="caution">
    <text evidence="20">The sequence shown here is derived from an EMBL/GenBank/DDBJ whole genome shotgun (WGS) entry which is preliminary data.</text>
</comment>
<evidence type="ECO:0000256" key="1">
    <source>
        <dbReference type="ARBA" id="ARBA00004496"/>
    </source>
</evidence>
<dbReference type="InterPro" id="IPR038009">
    <property type="entry name" value="GlmU_C_LbH"/>
</dbReference>
<feature type="binding site" evidence="18">
    <location>
        <position position="226"/>
    </location>
    <ligand>
        <name>UDP-N-acetyl-alpha-D-glucosamine</name>
        <dbReference type="ChEBI" id="CHEBI:57705"/>
    </ligand>
</feature>
<feature type="binding site" evidence="18">
    <location>
        <position position="226"/>
    </location>
    <ligand>
        <name>Mg(2+)</name>
        <dbReference type="ChEBI" id="CHEBI:18420"/>
    </ligand>
</feature>
<feature type="binding site" evidence="18">
    <location>
        <begin position="8"/>
        <end position="11"/>
    </location>
    <ligand>
        <name>UDP-N-acetyl-alpha-D-glucosamine</name>
        <dbReference type="ChEBI" id="CHEBI:57705"/>
    </ligand>
</feature>
<dbReference type="CDD" id="cd03353">
    <property type="entry name" value="LbH_GlmU_C"/>
    <property type="match status" value="1"/>
</dbReference>
<feature type="binding site" evidence="18">
    <location>
        <position position="387"/>
    </location>
    <ligand>
        <name>acetyl-CoA</name>
        <dbReference type="ChEBI" id="CHEBI:57288"/>
    </ligand>
</feature>
<dbReference type="GO" id="GO:0006048">
    <property type="term" value="P:UDP-N-acetylglucosamine biosynthetic process"/>
    <property type="evidence" value="ECO:0007669"/>
    <property type="project" value="UniProtKB-UniPathway"/>
</dbReference>
<dbReference type="GO" id="GO:0005737">
    <property type="term" value="C:cytoplasm"/>
    <property type="evidence" value="ECO:0007669"/>
    <property type="project" value="UniProtKB-SubCell"/>
</dbReference>
<feature type="binding site" evidence="18">
    <location>
        <position position="75"/>
    </location>
    <ligand>
        <name>UDP-N-acetyl-alpha-D-glucosamine</name>
        <dbReference type="ChEBI" id="CHEBI:57705"/>
    </ligand>
</feature>
<keyword evidence="5 18" id="KW-0808">Transferase</keyword>
<reference evidence="20 21" key="1">
    <citation type="journal article" date="2017" name="Int. J. Syst. Evol. Microbiol.">
        <title>Gemmobacter straminiformis sp. nov., isolated from an artificial fountain.</title>
        <authorList>
            <person name="Kang J.Y."/>
            <person name="Kim M.J."/>
            <person name="Chun J."/>
            <person name="Son K.P."/>
            <person name="Jahng K.Y."/>
        </authorList>
    </citation>
    <scope>NUCLEOTIDE SEQUENCE [LARGE SCALE GENOMIC DNA]</scope>
    <source>
        <strain evidence="20 21">CAM-8</strain>
    </source>
</reference>
<dbReference type="GO" id="GO:0019134">
    <property type="term" value="F:glucosamine-1-phosphate N-acetyltransferase activity"/>
    <property type="evidence" value="ECO:0007669"/>
    <property type="project" value="UniProtKB-UniRule"/>
</dbReference>
<dbReference type="GO" id="GO:0003977">
    <property type="term" value="F:UDP-N-acetylglucosamine diphosphorylase activity"/>
    <property type="evidence" value="ECO:0007669"/>
    <property type="project" value="UniProtKB-UniRule"/>
</dbReference>
<dbReference type="PANTHER" id="PTHR43584:SF3">
    <property type="entry name" value="BIFUNCTIONAL PROTEIN GLMU"/>
    <property type="match status" value="1"/>
</dbReference>
<sequence>MQVSLIILAAGQGTRMNSDLPKVLHRLGAAPLLHHAMAAGRALDPERTVVVTGHGALAVDKAALAYDDRTLTARQEEQLGTAHAVLQAEAAMQGASGDAIVLYGDTPFIRAETLEAMLEARARHAVVVLGFTAADPGRYGRLVARGDTLDRIVEYKDATDQERAITLCNSGVICADAETLFRLCHKVTNDNAAGEYYLTDIVALARAEGLSAGLVLCDEAETLGINTRAELAQAEALFQQRARSEALENGVTLTAPDTVFFALDTTIGRDAVIGPNVVFGPGVTIESEAEVKAFCHLEGCHISRGSDVGPFARLRPGAELAEHVHVGNFVEIKNAILDEGVKVGHLSYIGDADVGEFTNIGAGTVTCNYDGVMKHRTRIGKNAFIGSDTMLVAPVSVGNGALTASGSVITEDVPAEAIAIGRAKQVNKEGLATKLFEKLKSIKASKAKGQS</sequence>
<feature type="binding site" evidence="18">
    <location>
        <position position="169"/>
    </location>
    <ligand>
        <name>UDP-N-acetyl-alpha-D-glucosamine</name>
        <dbReference type="ChEBI" id="CHEBI:57705"/>
    </ligand>
</feature>
<feature type="region of interest" description="Pyrophosphorylase" evidence="18">
    <location>
        <begin position="1"/>
        <end position="228"/>
    </location>
</feature>
<evidence type="ECO:0000259" key="19">
    <source>
        <dbReference type="Pfam" id="PF12804"/>
    </source>
</evidence>
<evidence type="ECO:0000256" key="16">
    <source>
        <dbReference type="ARBA" id="ARBA00048493"/>
    </source>
</evidence>
<feature type="binding site" evidence="18">
    <location>
        <begin position="368"/>
        <end position="369"/>
    </location>
    <ligand>
        <name>acetyl-CoA</name>
        <dbReference type="ChEBI" id="CHEBI:57288"/>
    </ligand>
</feature>
<keyword evidence="14 18" id="KW-0961">Cell wall biogenesis/degradation</keyword>
<evidence type="ECO:0000256" key="7">
    <source>
        <dbReference type="ARBA" id="ARBA00022723"/>
    </source>
</evidence>
<dbReference type="PANTHER" id="PTHR43584">
    <property type="entry name" value="NUCLEOTIDYL TRANSFERASE"/>
    <property type="match status" value="1"/>
</dbReference>
<comment type="similarity">
    <text evidence="2 18">In the C-terminal section; belongs to the transferase hexapeptide repeat family.</text>
</comment>
<evidence type="ECO:0000256" key="11">
    <source>
        <dbReference type="ARBA" id="ARBA00022984"/>
    </source>
</evidence>
<evidence type="ECO:0000256" key="17">
    <source>
        <dbReference type="ARBA" id="ARBA00049628"/>
    </source>
</evidence>
<evidence type="ECO:0000256" key="13">
    <source>
        <dbReference type="ARBA" id="ARBA00023315"/>
    </source>
</evidence>
<dbReference type="Gene3D" id="2.160.10.10">
    <property type="entry name" value="Hexapeptide repeat proteins"/>
    <property type="match status" value="1"/>
</dbReference>
<feature type="binding site" evidence="18">
    <location>
        <position position="362"/>
    </location>
    <ligand>
        <name>acetyl-CoA</name>
        <dbReference type="ChEBI" id="CHEBI:57288"/>
    </ligand>
</feature>
<dbReference type="InterPro" id="IPR011004">
    <property type="entry name" value="Trimer_LpxA-like_sf"/>
</dbReference>
<keyword evidence="9 18" id="KW-0460">Magnesium</keyword>
<dbReference type="GO" id="GO:0071555">
    <property type="term" value="P:cell wall organization"/>
    <property type="evidence" value="ECO:0007669"/>
    <property type="project" value="UniProtKB-KW"/>
</dbReference>
<comment type="catalytic activity">
    <reaction evidence="15 18">
        <text>alpha-D-glucosamine 1-phosphate + acetyl-CoA = N-acetyl-alpha-D-glucosamine 1-phosphate + CoA + H(+)</text>
        <dbReference type="Rhea" id="RHEA:13725"/>
        <dbReference type="ChEBI" id="CHEBI:15378"/>
        <dbReference type="ChEBI" id="CHEBI:57287"/>
        <dbReference type="ChEBI" id="CHEBI:57288"/>
        <dbReference type="ChEBI" id="CHEBI:57776"/>
        <dbReference type="ChEBI" id="CHEBI:58516"/>
        <dbReference type="EC" id="2.3.1.157"/>
    </reaction>
</comment>
<keyword evidence="4 18" id="KW-0963">Cytoplasm</keyword>
<feature type="binding site" evidence="18">
    <location>
        <begin position="103"/>
        <end position="105"/>
    </location>
    <ligand>
        <name>UDP-N-acetyl-alpha-D-glucosamine</name>
        <dbReference type="ChEBI" id="CHEBI:57705"/>
    </ligand>
</feature>
<feature type="binding site" evidence="18">
    <location>
        <position position="105"/>
    </location>
    <ligand>
        <name>Mg(2+)</name>
        <dbReference type="ChEBI" id="CHEBI:18420"/>
    </ligand>
</feature>
<comment type="pathway">
    <text evidence="18">Nucleotide-sugar biosynthesis; UDP-N-acetyl-alpha-D-glucosamine biosynthesis; N-acetyl-alpha-D-glucosamine 1-phosphate from alpha-D-glucosamine 6-phosphate (route II): step 2/2.</text>
</comment>
<dbReference type="EC" id="2.3.1.157" evidence="18"/>
<evidence type="ECO:0000256" key="4">
    <source>
        <dbReference type="ARBA" id="ARBA00022490"/>
    </source>
</evidence>
<dbReference type="CDD" id="cd02540">
    <property type="entry name" value="GT2_GlmU_N_bac"/>
    <property type="match status" value="1"/>
</dbReference>
<dbReference type="InterPro" id="IPR050065">
    <property type="entry name" value="GlmU-like"/>
</dbReference>
<keyword evidence="8 18" id="KW-0677">Repeat</keyword>
<feature type="active site" description="Proton acceptor" evidence="18">
    <location>
        <position position="345"/>
    </location>
</feature>
<evidence type="ECO:0000256" key="12">
    <source>
        <dbReference type="ARBA" id="ARBA00023268"/>
    </source>
</evidence>
<evidence type="ECO:0000256" key="3">
    <source>
        <dbReference type="ARBA" id="ARBA00007947"/>
    </source>
</evidence>
<evidence type="ECO:0000256" key="2">
    <source>
        <dbReference type="ARBA" id="ARBA00007707"/>
    </source>
</evidence>
<feature type="binding site" evidence="18">
    <location>
        <begin position="80"/>
        <end position="81"/>
    </location>
    <ligand>
        <name>UDP-N-acetyl-alpha-D-glucosamine</name>
        <dbReference type="ChEBI" id="CHEBI:57705"/>
    </ligand>
</feature>
<keyword evidence="21" id="KW-1185">Reference proteome</keyword>
<dbReference type="Pfam" id="PF12804">
    <property type="entry name" value="NTP_transf_3"/>
    <property type="match status" value="1"/>
</dbReference>
<dbReference type="Gene3D" id="3.90.550.10">
    <property type="entry name" value="Spore Coat Polysaccharide Biosynthesis Protein SpsA, Chain A"/>
    <property type="match status" value="1"/>
</dbReference>
<comment type="function">
    <text evidence="17 18">Catalyzes the last two sequential reactions in the de novo biosynthetic pathway for UDP-N-acetylglucosamine (UDP-GlcNAc). The C-terminal domain catalyzes the transfer of acetyl group from acetyl coenzyme A to glucosamine-1-phosphate (GlcN-1-P) to produce N-acetylglucosamine-1-phosphate (GlcNAc-1-P), which is converted into UDP-GlcNAc by the transfer of uridine 5-monophosphate (from uridine 5-triphosphate), a reaction catalyzed by the N-terminal domain.</text>
</comment>
<evidence type="ECO:0000256" key="9">
    <source>
        <dbReference type="ARBA" id="ARBA00022842"/>
    </source>
</evidence>
<dbReference type="SUPFAM" id="SSF51161">
    <property type="entry name" value="Trimeric LpxA-like enzymes"/>
    <property type="match status" value="1"/>
</dbReference>
<feature type="region of interest" description="N-acetyltransferase" evidence="18">
    <location>
        <begin position="250"/>
        <end position="451"/>
    </location>
</feature>
<evidence type="ECO:0000256" key="6">
    <source>
        <dbReference type="ARBA" id="ARBA00022695"/>
    </source>
</evidence>
<evidence type="ECO:0000256" key="8">
    <source>
        <dbReference type="ARBA" id="ARBA00022737"/>
    </source>
</evidence>
<keyword evidence="10 18" id="KW-0133">Cell shape</keyword>
<dbReference type="InterPro" id="IPR001451">
    <property type="entry name" value="Hexapep"/>
</dbReference>
<name>A0A842IAZ7_9RHOB</name>
<keyword evidence="13 18" id="KW-0012">Acyltransferase</keyword>
<feature type="binding site" evidence="18">
    <location>
        <position position="140"/>
    </location>
    <ligand>
        <name>UDP-N-acetyl-alpha-D-glucosamine</name>
        <dbReference type="ChEBI" id="CHEBI:57705"/>
    </ligand>
</feature>
<comment type="similarity">
    <text evidence="3 18">In the N-terminal section; belongs to the N-acetylglucosamine-1-phosphate uridyltransferase family.</text>
</comment>
<comment type="cofactor">
    <cofactor evidence="18">
        <name>Mg(2+)</name>
        <dbReference type="ChEBI" id="CHEBI:18420"/>
    </cofactor>
    <text evidence="18">Binds 1 Mg(2+) ion per subunit.</text>
</comment>
<dbReference type="GO" id="GO:0009252">
    <property type="term" value="P:peptidoglycan biosynthetic process"/>
    <property type="evidence" value="ECO:0007669"/>
    <property type="project" value="UniProtKB-UniRule"/>
</dbReference>
<keyword evidence="6 18" id="KW-0548">Nucleotidyltransferase</keyword>
<dbReference type="InterPro" id="IPR029044">
    <property type="entry name" value="Nucleotide-diphossugar_trans"/>
</dbReference>
<evidence type="ECO:0000256" key="14">
    <source>
        <dbReference type="ARBA" id="ARBA00023316"/>
    </source>
</evidence>
<feature type="binding site" evidence="18">
    <location>
        <position position="22"/>
    </location>
    <ligand>
        <name>UDP-N-acetyl-alpha-D-glucosamine</name>
        <dbReference type="ChEBI" id="CHEBI:57705"/>
    </ligand>
</feature>
<comment type="pathway">
    <text evidence="18">Nucleotide-sugar biosynthesis; UDP-N-acetyl-alpha-D-glucosamine biosynthesis; UDP-N-acetyl-alpha-D-glucosamine from N-acetyl-alpha-D-glucosamine 1-phosphate: step 1/1.</text>
</comment>
<dbReference type="GO" id="GO:0008360">
    <property type="term" value="P:regulation of cell shape"/>
    <property type="evidence" value="ECO:0007669"/>
    <property type="project" value="UniProtKB-KW"/>
</dbReference>
<keyword evidence="12 18" id="KW-0511">Multifunctional enzyme</keyword>
<dbReference type="NCBIfam" id="TIGR01173">
    <property type="entry name" value="glmU"/>
    <property type="match status" value="1"/>
</dbReference>
<dbReference type="InterPro" id="IPR005882">
    <property type="entry name" value="Bifunctional_GlmU"/>
</dbReference>
<feature type="domain" description="MobA-like NTP transferase" evidence="19">
    <location>
        <begin position="6"/>
        <end position="157"/>
    </location>
</feature>
<evidence type="ECO:0000256" key="10">
    <source>
        <dbReference type="ARBA" id="ARBA00022960"/>
    </source>
</evidence>
<evidence type="ECO:0000313" key="20">
    <source>
        <dbReference type="EMBL" id="MBC2836766.1"/>
    </source>
</evidence>
<dbReference type="GO" id="GO:0016020">
    <property type="term" value="C:membrane"/>
    <property type="evidence" value="ECO:0007669"/>
    <property type="project" value="GOC"/>
</dbReference>
<dbReference type="EMBL" id="JACLQD010000004">
    <property type="protein sequence ID" value="MBC2836766.1"/>
    <property type="molecule type" value="Genomic_DNA"/>
</dbReference>
<dbReference type="Pfam" id="PF00132">
    <property type="entry name" value="Hexapep"/>
    <property type="match status" value="2"/>
</dbReference>
<feature type="binding site" evidence="18">
    <location>
        <position position="333"/>
    </location>
    <ligand>
        <name>UDP-N-acetyl-alpha-D-glucosamine</name>
        <dbReference type="ChEBI" id="CHEBI:57705"/>
    </ligand>
</feature>